<sequence>KEKEEEEEEEEEAEEAEEEEEEEEEAEEAEEAEEEEEEGYIRVQAAQAAATAADITTTMHYFARGLIPTYISSQIAREKQTDAVDFVRRRGVRKLVLAWPGAAAAAAPAATAATAAIVVPAAMEAPVPGVSTWNGGAGGMARA</sequence>
<feature type="region of interest" description="Disordered" evidence="1">
    <location>
        <begin position="1"/>
        <end position="42"/>
    </location>
</feature>
<reference evidence="2 3" key="1">
    <citation type="journal article" date="2024" name="Ann. Entomol. Soc. Am.">
        <title>Genomic analyses of the southern and eastern yellowjacket wasps (Hymenoptera: Vespidae) reveal evolutionary signatures of social life.</title>
        <authorList>
            <person name="Catto M.A."/>
            <person name="Caine P.B."/>
            <person name="Orr S.E."/>
            <person name="Hunt B.G."/>
            <person name="Goodisman M.A.D."/>
        </authorList>
    </citation>
    <scope>NUCLEOTIDE SEQUENCE [LARGE SCALE GENOMIC DNA]</scope>
    <source>
        <strain evidence="2">232</strain>
        <tissue evidence="2">Head and thorax</tissue>
    </source>
</reference>
<dbReference type="EMBL" id="JAYRBN010000050">
    <property type="protein sequence ID" value="KAL2744722.1"/>
    <property type="molecule type" value="Genomic_DNA"/>
</dbReference>
<evidence type="ECO:0000256" key="1">
    <source>
        <dbReference type="SAM" id="MobiDB-lite"/>
    </source>
</evidence>
<accession>A0ABD2CI29</accession>
<dbReference type="Proteomes" id="UP001607303">
    <property type="component" value="Unassembled WGS sequence"/>
</dbReference>
<evidence type="ECO:0000313" key="2">
    <source>
        <dbReference type="EMBL" id="KAL2744722.1"/>
    </source>
</evidence>
<gene>
    <name evidence="2" type="ORF">V1477_007264</name>
</gene>
<dbReference type="AlphaFoldDB" id="A0ABD2CI29"/>
<feature type="non-terminal residue" evidence="2">
    <location>
        <position position="1"/>
    </location>
</feature>
<name>A0ABD2CI29_VESMC</name>
<comment type="caution">
    <text evidence="2">The sequence shown here is derived from an EMBL/GenBank/DDBJ whole genome shotgun (WGS) entry which is preliminary data.</text>
</comment>
<proteinExistence type="predicted"/>
<protein>
    <submittedName>
        <fullName evidence="2">Uncharacterized protein</fullName>
    </submittedName>
</protein>
<feature type="compositionally biased region" description="Acidic residues" evidence="1">
    <location>
        <begin position="1"/>
        <end position="38"/>
    </location>
</feature>
<keyword evidence="3" id="KW-1185">Reference proteome</keyword>
<evidence type="ECO:0000313" key="3">
    <source>
        <dbReference type="Proteomes" id="UP001607303"/>
    </source>
</evidence>
<organism evidence="2 3">
    <name type="scientific">Vespula maculifrons</name>
    <name type="common">Eastern yellow jacket</name>
    <name type="synonym">Wasp</name>
    <dbReference type="NCBI Taxonomy" id="7453"/>
    <lineage>
        <taxon>Eukaryota</taxon>
        <taxon>Metazoa</taxon>
        <taxon>Ecdysozoa</taxon>
        <taxon>Arthropoda</taxon>
        <taxon>Hexapoda</taxon>
        <taxon>Insecta</taxon>
        <taxon>Pterygota</taxon>
        <taxon>Neoptera</taxon>
        <taxon>Endopterygota</taxon>
        <taxon>Hymenoptera</taxon>
        <taxon>Apocrita</taxon>
        <taxon>Aculeata</taxon>
        <taxon>Vespoidea</taxon>
        <taxon>Vespidae</taxon>
        <taxon>Vespinae</taxon>
        <taxon>Vespula</taxon>
    </lineage>
</organism>